<dbReference type="SUPFAM" id="SSF81799">
    <property type="entry name" value="Putative methyltransferase TM0872, insert domain"/>
    <property type="match status" value="1"/>
</dbReference>
<dbReference type="InterPro" id="IPR023397">
    <property type="entry name" value="SAM-dep_MeTrfase_MraW_recog"/>
</dbReference>
<evidence type="ECO:0000256" key="1">
    <source>
        <dbReference type="ARBA" id="ARBA00010396"/>
    </source>
</evidence>
<dbReference type="GO" id="GO:0071424">
    <property type="term" value="F:rRNA (cytosine-N4-)-methyltransferase activity"/>
    <property type="evidence" value="ECO:0007669"/>
    <property type="project" value="UniProtKB-UniRule"/>
</dbReference>
<dbReference type="AlphaFoldDB" id="A0A1E5Q8W2"/>
<organism evidence="8 9">
    <name type="scientific">Magnetovibrio blakemorei</name>
    <dbReference type="NCBI Taxonomy" id="28181"/>
    <lineage>
        <taxon>Bacteria</taxon>
        <taxon>Pseudomonadati</taxon>
        <taxon>Pseudomonadota</taxon>
        <taxon>Alphaproteobacteria</taxon>
        <taxon>Rhodospirillales</taxon>
        <taxon>Magnetovibrionaceae</taxon>
        <taxon>Magnetovibrio</taxon>
    </lineage>
</organism>
<feature type="binding site" evidence="6">
    <location>
        <position position="51"/>
    </location>
    <ligand>
        <name>S-adenosyl-L-methionine</name>
        <dbReference type="ChEBI" id="CHEBI:59789"/>
    </ligand>
</feature>
<dbReference type="NCBIfam" id="TIGR00006">
    <property type="entry name" value="16S rRNA (cytosine(1402)-N(4))-methyltransferase RsmH"/>
    <property type="match status" value="1"/>
</dbReference>
<comment type="caution">
    <text evidence="8">The sequence shown here is derived from an EMBL/GenBank/DDBJ whole genome shotgun (WGS) entry which is preliminary data.</text>
</comment>
<sequence length="321" mass="34903">MSMPHIPVLLKEVLDTLNPRDGGVYVDGTFGNGGYSRALLESCDCAVWGIDRDPNVIAKAQDMQAEFCGRLNVVEGRFGDMFDLLSAQGVSGVDGVALDLGVSSMQLDQAERGFSFMTDGPLDMRMEQSGPTAADAVNGLGEEELANIIYEFGEERRSRWVARAIIEARAEGEITRTKQLAEIVRKVVKKAKDGIHPATRTFQGLRIYVNDELGEVDRGLSGAEHLLGAGGRLAVVSFHSLEDKRVKGFLNARSGNMPNPSRHIPDTSGDGPAPTFKLLKKGTVKPTAEECKINPRSRSSRLRMAERTDAPAWPFSKRSAA</sequence>
<dbReference type="PANTHER" id="PTHR11265">
    <property type="entry name" value="S-ADENOSYL-METHYLTRANSFERASE MRAW"/>
    <property type="match status" value="1"/>
</dbReference>
<feature type="region of interest" description="Disordered" evidence="7">
    <location>
        <begin position="252"/>
        <end position="321"/>
    </location>
</feature>
<comment type="function">
    <text evidence="6">Specifically methylates the N4 position of cytidine in position 1402 (C1402) of 16S rRNA.</text>
</comment>
<dbReference type="SUPFAM" id="SSF53335">
    <property type="entry name" value="S-adenosyl-L-methionine-dependent methyltransferases"/>
    <property type="match status" value="1"/>
</dbReference>
<evidence type="ECO:0000256" key="4">
    <source>
        <dbReference type="ARBA" id="ARBA00022679"/>
    </source>
</evidence>
<evidence type="ECO:0000256" key="6">
    <source>
        <dbReference type="HAMAP-Rule" id="MF_01007"/>
    </source>
</evidence>
<comment type="subcellular location">
    <subcellularLocation>
        <location evidence="6">Cytoplasm</location>
    </subcellularLocation>
</comment>
<evidence type="ECO:0000256" key="7">
    <source>
        <dbReference type="SAM" id="MobiDB-lite"/>
    </source>
</evidence>
<evidence type="ECO:0000313" key="8">
    <source>
        <dbReference type="EMBL" id="OEJ67900.1"/>
    </source>
</evidence>
<feature type="binding site" evidence="6">
    <location>
        <position position="106"/>
    </location>
    <ligand>
        <name>S-adenosyl-L-methionine</name>
        <dbReference type="ChEBI" id="CHEBI:59789"/>
    </ligand>
</feature>
<keyword evidence="4 6" id="KW-0808">Transferase</keyword>
<dbReference type="OrthoDB" id="9806637at2"/>
<dbReference type="GO" id="GO:0005737">
    <property type="term" value="C:cytoplasm"/>
    <property type="evidence" value="ECO:0007669"/>
    <property type="project" value="UniProtKB-SubCell"/>
</dbReference>
<dbReference type="GO" id="GO:0070475">
    <property type="term" value="P:rRNA base methylation"/>
    <property type="evidence" value="ECO:0007669"/>
    <property type="project" value="UniProtKB-UniRule"/>
</dbReference>
<feature type="binding site" evidence="6">
    <location>
        <position position="99"/>
    </location>
    <ligand>
        <name>S-adenosyl-L-methionine</name>
        <dbReference type="ChEBI" id="CHEBI:59789"/>
    </ligand>
</feature>
<feature type="binding site" evidence="6">
    <location>
        <begin position="33"/>
        <end position="35"/>
    </location>
    <ligand>
        <name>S-adenosyl-L-methionine</name>
        <dbReference type="ChEBI" id="CHEBI:59789"/>
    </ligand>
</feature>
<dbReference type="Gene3D" id="1.10.150.170">
    <property type="entry name" value="Putative methyltransferase TM0872, insert domain"/>
    <property type="match status" value="1"/>
</dbReference>
<dbReference type="EC" id="2.1.1.199" evidence="6"/>
<reference evidence="9" key="1">
    <citation type="submission" date="2016-07" db="EMBL/GenBank/DDBJ databases">
        <authorList>
            <person name="Florea S."/>
            <person name="Webb J.S."/>
            <person name="Jaromczyk J."/>
            <person name="Schardl C.L."/>
        </authorList>
    </citation>
    <scope>NUCLEOTIDE SEQUENCE [LARGE SCALE GENOMIC DNA]</scope>
    <source>
        <strain evidence="9">MV-1</strain>
    </source>
</reference>
<dbReference type="RefSeq" id="WP_069957489.1">
    <property type="nucleotide sequence ID" value="NZ_MCGG01000018.1"/>
</dbReference>
<name>A0A1E5Q8W2_9PROT</name>
<evidence type="ECO:0000256" key="5">
    <source>
        <dbReference type="ARBA" id="ARBA00022691"/>
    </source>
</evidence>
<keyword evidence="3 6" id="KW-0489">Methyltransferase</keyword>
<keyword evidence="5 6" id="KW-0949">S-adenosyl-L-methionine</keyword>
<comment type="catalytic activity">
    <reaction evidence="6">
        <text>cytidine(1402) in 16S rRNA + S-adenosyl-L-methionine = N(4)-methylcytidine(1402) in 16S rRNA + S-adenosyl-L-homocysteine + H(+)</text>
        <dbReference type="Rhea" id="RHEA:42928"/>
        <dbReference type="Rhea" id="RHEA-COMP:10286"/>
        <dbReference type="Rhea" id="RHEA-COMP:10287"/>
        <dbReference type="ChEBI" id="CHEBI:15378"/>
        <dbReference type="ChEBI" id="CHEBI:57856"/>
        <dbReference type="ChEBI" id="CHEBI:59789"/>
        <dbReference type="ChEBI" id="CHEBI:74506"/>
        <dbReference type="ChEBI" id="CHEBI:82748"/>
        <dbReference type="EC" id="2.1.1.199"/>
    </reaction>
</comment>
<evidence type="ECO:0000256" key="2">
    <source>
        <dbReference type="ARBA" id="ARBA00022552"/>
    </source>
</evidence>
<dbReference type="Pfam" id="PF01795">
    <property type="entry name" value="Methyltransf_5"/>
    <property type="match status" value="1"/>
</dbReference>
<keyword evidence="2 6" id="KW-0698">rRNA processing</keyword>
<keyword evidence="9" id="KW-1185">Reference proteome</keyword>
<dbReference type="PIRSF" id="PIRSF004486">
    <property type="entry name" value="MraW"/>
    <property type="match status" value="1"/>
</dbReference>
<accession>A0A1E5Q8W2</accession>
<dbReference type="InterPro" id="IPR002903">
    <property type="entry name" value="RsmH"/>
</dbReference>
<dbReference type="FunFam" id="1.10.150.170:FF:000003">
    <property type="entry name" value="Ribosomal RNA small subunit methyltransferase H"/>
    <property type="match status" value="1"/>
</dbReference>
<comment type="similarity">
    <text evidence="1 6">Belongs to the methyltransferase superfamily. RsmH family.</text>
</comment>
<dbReference type="InterPro" id="IPR029063">
    <property type="entry name" value="SAM-dependent_MTases_sf"/>
</dbReference>
<feature type="binding site" evidence="6">
    <location>
        <position position="78"/>
    </location>
    <ligand>
        <name>S-adenosyl-L-methionine</name>
        <dbReference type="ChEBI" id="CHEBI:59789"/>
    </ligand>
</feature>
<keyword evidence="6" id="KW-0963">Cytoplasm</keyword>
<dbReference type="CDD" id="cd02440">
    <property type="entry name" value="AdoMet_MTases"/>
    <property type="match status" value="1"/>
</dbReference>
<dbReference type="HAMAP" id="MF_01007">
    <property type="entry name" value="16SrRNA_methyltr_H"/>
    <property type="match status" value="1"/>
</dbReference>
<evidence type="ECO:0000313" key="9">
    <source>
        <dbReference type="Proteomes" id="UP000095347"/>
    </source>
</evidence>
<gene>
    <name evidence="6" type="primary">rsmH</name>
    <name evidence="8" type="ORF">BEN30_07835</name>
</gene>
<dbReference type="EMBL" id="MCGG01000018">
    <property type="protein sequence ID" value="OEJ67900.1"/>
    <property type="molecule type" value="Genomic_DNA"/>
</dbReference>
<protein>
    <recommendedName>
        <fullName evidence="6">Ribosomal RNA small subunit methyltransferase H</fullName>
        <ecNumber evidence="6">2.1.1.199</ecNumber>
    </recommendedName>
    <alternativeName>
        <fullName evidence="6">16S rRNA m(4)C1402 methyltransferase</fullName>
    </alternativeName>
    <alternativeName>
        <fullName evidence="6">rRNA (cytosine-N(4)-)-methyltransferase RsmH</fullName>
    </alternativeName>
</protein>
<dbReference type="STRING" id="28181.BEN30_07835"/>
<dbReference type="Gene3D" id="3.40.50.150">
    <property type="entry name" value="Vaccinia Virus protein VP39"/>
    <property type="match status" value="1"/>
</dbReference>
<evidence type="ECO:0000256" key="3">
    <source>
        <dbReference type="ARBA" id="ARBA00022603"/>
    </source>
</evidence>
<proteinExistence type="inferred from homology"/>
<dbReference type="Proteomes" id="UP000095347">
    <property type="component" value="Unassembled WGS sequence"/>
</dbReference>
<dbReference type="PANTHER" id="PTHR11265:SF0">
    <property type="entry name" value="12S RRNA N4-METHYLCYTIDINE METHYLTRANSFERASE"/>
    <property type="match status" value="1"/>
</dbReference>